<reference evidence="9 10" key="1">
    <citation type="submission" date="2016-10" db="EMBL/GenBank/DDBJ databases">
        <authorList>
            <person name="de Groot N.N."/>
        </authorList>
    </citation>
    <scope>NUCLEOTIDE SEQUENCE [LARGE SCALE GENOMIC DNA]</scope>
    <source>
        <strain evidence="9 10">DSM 17794</strain>
    </source>
</reference>
<gene>
    <name evidence="9" type="ORF">SAMN05660413_03072</name>
</gene>
<dbReference type="InterPro" id="IPR002549">
    <property type="entry name" value="AI-2E-like"/>
</dbReference>
<keyword evidence="3" id="KW-0813">Transport</keyword>
<dbReference type="OrthoDB" id="9793390at2"/>
<evidence type="ECO:0000256" key="8">
    <source>
        <dbReference type="SAM" id="Phobius"/>
    </source>
</evidence>
<organism evidence="9 10">
    <name type="scientific">Salegentibacter flavus</name>
    <dbReference type="NCBI Taxonomy" id="287099"/>
    <lineage>
        <taxon>Bacteria</taxon>
        <taxon>Pseudomonadati</taxon>
        <taxon>Bacteroidota</taxon>
        <taxon>Flavobacteriia</taxon>
        <taxon>Flavobacteriales</taxon>
        <taxon>Flavobacteriaceae</taxon>
        <taxon>Salegentibacter</taxon>
    </lineage>
</organism>
<keyword evidence="7 8" id="KW-0472">Membrane</keyword>
<feature type="transmembrane region" description="Helical" evidence="8">
    <location>
        <begin position="144"/>
        <end position="165"/>
    </location>
</feature>
<evidence type="ECO:0000256" key="6">
    <source>
        <dbReference type="ARBA" id="ARBA00022989"/>
    </source>
</evidence>
<evidence type="ECO:0000256" key="7">
    <source>
        <dbReference type="ARBA" id="ARBA00023136"/>
    </source>
</evidence>
<feature type="transmembrane region" description="Helical" evidence="8">
    <location>
        <begin position="58"/>
        <end position="83"/>
    </location>
</feature>
<dbReference type="GO" id="GO:0005886">
    <property type="term" value="C:plasma membrane"/>
    <property type="evidence" value="ECO:0007669"/>
    <property type="project" value="UniProtKB-SubCell"/>
</dbReference>
<evidence type="ECO:0000313" key="10">
    <source>
        <dbReference type="Proteomes" id="UP000199153"/>
    </source>
</evidence>
<feature type="transmembrane region" description="Helical" evidence="8">
    <location>
        <begin position="29"/>
        <end position="46"/>
    </location>
</feature>
<feature type="transmembrane region" description="Helical" evidence="8">
    <location>
        <begin position="5"/>
        <end position="23"/>
    </location>
</feature>
<dbReference type="RefSeq" id="WP_093411244.1">
    <property type="nucleotide sequence ID" value="NZ_FOVL01000026.1"/>
</dbReference>
<feature type="transmembrane region" description="Helical" evidence="8">
    <location>
        <begin position="262"/>
        <end position="278"/>
    </location>
</feature>
<sequence length="370" mass="41169">MRIPLYIRFVFFALAIIIIFYALVVANFILVPLALGFLIAILLLPVSRFFENLGIARILAVILSILFVIIILTVVSFAIGMLIRNLAQDIPQIGEKLLKVGKDLQSYFEEKLNVEPQLQFDYIRDSIGGIVEQGSDFFTDTLSATASIFTFGVILLLSVFFFIYYRNFFLEFLYKVFPESLHDKLSNLLLETKKAVTGYISGLLLMMLTVGTLNGLGLWILGIDYAILWGALSGLLAVIPYIGVTIGGILPMLYALIAMDSFLYPLGVIGVFGFVQFLEGNFITPNIMSNRVSLNPFAVIIAIFIGESIWGIAGIILFIPYLAILKNVLDEFESTKPFGFLLGNPSETKGEKNNSLFKKLKKATGFDKEE</sequence>
<dbReference type="Pfam" id="PF01594">
    <property type="entry name" value="AI-2E_transport"/>
    <property type="match status" value="1"/>
</dbReference>
<proteinExistence type="inferred from homology"/>
<feature type="transmembrane region" description="Helical" evidence="8">
    <location>
        <begin position="196"/>
        <end position="221"/>
    </location>
</feature>
<evidence type="ECO:0000256" key="1">
    <source>
        <dbReference type="ARBA" id="ARBA00004651"/>
    </source>
</evidence>
<keyword evidence="10" id="KW-1185">Reference proteome</keyword>
<accession>A0A1I5CY37</accession>
<evidence type="ECO:0000256" key="4">
    <source>
        <dbReference type="ARBA" id="ARBA00022475"/>
    </source>
</evidence>
<dbReference type="PANTHER" id="PTHR21716">
    <property type="entry name" value="TRANSMEMBRANE PROTEIN"/>
    <property type="match status" value="1"/>
</dbReference>
<comment type="similarity">
    <text evidence="2">Belongs to the autoinducer-2 exporter (AI-2E) (TC 2.A.86) family.</text>
</comment>
<feature type="transmembrane region" description="Helical" evidence="8">
    <location>
        <begin position="227"/>
        <end position="250"/>
    </location>
</feature>
<feature type="transmembrane region" description="Helical" evidence="8">
    <location>
        <begin position="298"/>
        <end position="324"/>
    </location>
</feature>
<keyword evidence="5 8" id="KW-0812">Transmembrane</keyword>
<keyword evidence="4" id="KW-1003">Cell membrane</keyword>
<dbReference type="AlphaFoldDB" id="A0A1I5CY37"/>
<dbReference type="EMBL" id="FOVL01000026">
    <property type="protein sequence ID" value="SFN91872.1"/>
    <property type="molecule type" value="Genomic_DNA"/>
</dbReference>
<evidence type="ECO:0000256" key="2">
    <source>
        <dbReference type="ARBA" id="ARBA00009773"/>
    </source>
</evidence>
<protein>
    <submittedName>
        <fullName evidence="9">Predicted PurR-regulated permease PerM</fullName>
    </submittedName>
</protein>
<evidence type="ECO:0000256" key="5">
    <source>
        <dbReference type="ARBA" id="ARBA00022692"/>
    </source>
</evidence>
<keyword evidence="6 8" id="KW-1133">Transmembrane helix</keyword>
<name>A0A1I5CY37_9FLAO</name>
<evidence type="ECO:0000313" key="9">
    <source>
        <dbReference type="EMBL" id="SFN91872.1"/>
    </source>
</evidence>
<comment type="subcellular location">
    <subcellularLocation>
        <location evidence="1">Cell membrane</location>
        <topology evidence="1">Multi-pass membrane protein</topology>
    </subcellularLocation>
</comment>
<evidence type="ECO:0000256" key="3">
    <source>
        <dbReference type="ARBA" id="ARBA00022448"/>
    </source>
</evidence>
<dbReference type="Proteomes" id="UP000199153">
    <property type="component" value="Unassembled WGS sequence"/>
</dbReference>
<dbReference type="PANTHER" id="PTHR21716:SF53">
    <property type="entry name" value="PERMEASE PERM-RELATED"/>
    <property type="match status" value="1"/>
</dbReference>